<name>A0A5A7PFT7_STRAF</name>
<dbReference type="Proteomes" id="UP000325081">
    <property type="component" value="Unassembled WGS sequence"/>
</dbReference>
<keyword evidence="3" id="KW-1185">Reference proteome</keyword>
<keyword evidence="2" id="KW-0436">Ligase</keyword>
<dbReference type="AlphaFoldDB" id="A0A5A7PFT7"/>
<accession>A0A5A7PFT7</accession>
<sequence length="112" mass="12618">MQLLLLKQTRKTSINPLELSRETLTFDFLCPARPSPPPVITVITLRRRFSALIFFANFTFSRLVSTARLHLDRPLAVAARTRSAASCTRREADSGVPPPRRTCCSARRSFAE</sequence>
<evidence type="ECO:0000313" key="2">
    <source>
        <dbReference type="EMBL" id="GER31426.1"/>
    </source>
</evidence>
<reference evidence="3" key="1">
    <citation type="journal article" date="2019" name="Curr. Biol.">
        <title>Genome Sequence of Striga asiatica Provides Insight into the Evolution of Plant Parasitism.</title>
        <authorList>
            <person name="Yoshida S."/>
            <person name="Kim S."/>
            <person name="Wafula E.K."/>
            <person name="Tanskanen J."/>
            <person name="Kim Y.M."/>
            <person name="Honaas L."/>
            <person name="Yang Z."/>
            <person name="Spallek T."/>
            <person name="Conn C.E."/>
            <person name="Ichihashi Y."/>
            <person name="Cheong K."/>
            <person name="Cui S."/>
            <person name="Der J.P."/>
            <person name="Gundlach H."/>
            <person name="Jiao Y."/>
            <person name="Hori C."/>
            <person name="Ishida J.K."/>
            <person name="Kasahara H."/>
            <person name="Kiba T."/>
            <person name="Kim M.S."/>
            <person name="Koo N."/>
            <person name="Laohavisit A."/>
            <person name="Lee Y.H."/>
            <person name="Lumba S."/>
            <person name="McCourt P."/>
            <person name="Mortimer J.C."/>
            <person name="Mutuku J.M."/>
            <person name="Nomura T."/>
            <person name="Sasaki-Sekimoto Y."/>
            <person name="Seto Y."/>
            <person name="Wang Y."/>
            <person name="Wakatake T."/>
            <person name="Sakakibara H."/>
            <person name="Demura T."/>
            <person name="Yamaguchi S."/>
            <person name="Yoneyama K."/>
            <person name="Manabe R.I."/>
            <person name="Nelson D.C."/>
            <person name="Schulman A.H."/>
            <person name="Timko M.P."/>
            <person name="dePamphilis C.W."/>
            <person name="Choi D."/>
            <person name="Shirasu K."/>
        </authorList>
    </citation>
    <scope>NUCLEOTIDE SEQUENCE [LARGE SCALE GENOMIC DNA]</scope>
    <source>
        <strain evidence="3">cv. UVA1</strain>
    </source>
</reference>
<dbReference type="EMBL" id="BKCP01004483">
    <property type="protein sequence ID" value="GER31426.1"/>
    <property type="molecule type" value="Genomic_DNA"/>
</dbReference>
<evidence type="ECO:0000313" key="3">
    <source>
        <dbReference type="Proteomes" id="UP000325081"/>
    </source>
</evidence>
<comment type="caution">
    <text evidence="2">The sequence shown here is derived from an EMBL/GenBank/DDBJ whole genome shotgun (WGS) entry which is preliminary data.</text>
</comment>
<dbReference type="GO" id="GO:0016874">
    <property type="term" value="F:ligase activity"/>
    <property type="evidence" value="ECO:0007669"/>
    <property type="project" value="UniProtKB-KW"/>
</dbReference>
<evidence type="ECO:0000256" key="1">
    <source>
        <dbReference type="SAM" id="MobiDB-lite"/>
    </source>
</evidence>
<protein>
    <submittedName>
        <fullName evidence="2">Lysine--tRNA ligase</fullName>
    </submittedName>
</protein>
<organism evidence="2 3">
    <name type="scientific">Striga asiatica</name>
    <name type="common">Asiatic witchweed</name>
    <name type="synonym">Buchnera asiatica</name>
    <dbReference type="NCBI Taxonomy" id="4170"/>
    <lineage>
        <taxon>Eukaryota</taxon>
        <taxon>Viridiplantae</taxon>
        <taxon>Streptophyta</taxon>
        <taxon>Embryophyta</taxon>
        <taxon>Tracheophyta</taxon>
        <taxon>Spermatophyta</taxon>
        <taxon>Magnoliopsida</taxon>
        <taxon>eudicotyledons</taxon>
        <taxon>Gunneridae</taxon>
        <taxon>Pentapetalae</taxon>
        <taxon>asterids</taxon>
        <taxon>lamiids</taxon>
        <taxon>Lamiales</taxon>
        <taxon>Orobanchaceae</taxon>
        <taxon>Buchnereae</taxon>
        <taxon>Striga</taxon>
    </lineage>
</organism>
<gene>
    <name evidence="2" type="ORF">STAS_07427</name>
</gene>
<feature type="region of interest" description="Disordered" evidence="1">
    <location>
        <begin position="88"/>
        <end position="112"/>
    </location>
</feature>
<proteinExistence type="predicted"/>